<sequence length="169" mass="18189">MVVEHLTEAPSWGTIESAAALTRPARAPWTWRLAALPVLLATAAAGAVGRHGGRFRRLVRLGCIGRALPLASPEQAQAAVRAVRWASRIVPARWACLEQSSAAALLLALAGVRGEWRHGIAGDPVRLHAWIVDWQGRPVEEPPDTALYAVTYTPDGPGPARRGPHRRTT</sequence>
<dbReference type="AlphaFoldDB" id="A0A5P2E0I1"/>
<protein>
    <submittedName>
        <fullName evidence="2">Lasso peptide biosynthesis B2 protein</fullName>
    </submittedName>
</protein>
<dbReference type="NCBIfam" id="NF033537">
    <property type="entry name" value="lasso_biosyn_B2"/>
    <property type="match status" value="1"/>
</dbReference>
<accession>A0A5P2E0I1</accession>
<proteinExistence type="predicted"/>
<evidence type="ECO:0000313" key="2">
    <source>
        <dbReference type="EMBL" id="QES59021.1"/>
    </source>
</evidence>
<dbReference type="InterPro" id="IPR053521">
    <property type="entry name" value="McjB-like"/>
</dbReference>
<reference evidence="2 3" key="1">
    <citation type="submission" date="2018-05" db="EMBL/GenBank/DDBJ databases">
        <title>Streptomyces venezuelae.</title>
        <authorList>
            <person name="Kim W."/>
            <person name="Lee N."/>
            <person name="Cho B.-K."/>
        </authorList>
    </citation>
    <scope>NUCLEOTIDE SEQUENCE [LARGE SCALE GENOMIC DNA]</scope>
    <source>
        <strain evidence="2 3">ATCC 21018</strain>
    </source>
</reference>
<evidence type="ECO:0000259" key="1">
    <source>
        <dbReference type="Pfam" id="PF13471"/>
    </source>
</evidence>
<evidence type="ECO:0000313" key="3">
    <source>
        <dbReference type="Proteomes" id="UP000324101"/>
    </source>
</evidence>
<dbReference type="OrthoDB" id="583768at2"/>
<dbReference type="Proteomes" id="UP000324101">
    <property type="component" value="Chromosome"/>
</dbReference>
<organism evidence="2 3">
    <name type="scientific">Streptomyces venezuelae</name>
    <dbReference type="NCBI Taxonomy" id="54571"/>
    <lineage>
        <taxon>Bacteria</taxon>
        <taxon>Bacillati</taxon>
        <taxon>Actinomycetota</taxon>
        <taxon>Actinomycetes</taxon>
        <taxon>Kitasatosporales</taxon>
        <taxon>Streptomycetaceae</taxon>
        <taxon>Streptomyces</taxon>
    </lineage>
</organism>
<dbReference type="Pfam" id="PF13471">
    <property type="entry name" value="Transglut_core3"/>
    <property type="match status" value="1"/>
</dbReference>
<dbReference type="RefSeq" id="WP_150261985.1">
    <property type="nucleotide sequence ID" value="NZ_CP029189.1"/>
</dbReference>
<name>A0A5P2E0I1_STRVZ</name>
<dbReference type="InterPro" id="IPR032708">
    <property type="entry name" value="McjB_C"/>
</dbReference>
<dbReference type="EMBL" id="CP029189">
    <property type="protein sequence ID" value="QES59021.1"/>
    <property type="molecule type" value="Genomic_DNA"/>
</dbReference>
<gene>
    <name evidence="2" type="ORF">DEJ51_17705</name>
</gene>
<feature type="domain" description="Microcin J25-processing protein McjB C-terminal" evidence="1">
    <location>
        <begin position="53"/>
        <end position="150"/>
    </location>
</feature>